<dbReference type="Proteomes" id="UP000887540">
    <property type="component" value="Unplaced"/>
</dbReference>
<dbReference type="Gene3D" id="3.90.226.10">
    <property type="entry name" value="2-enoyl-CoA Hydratase, Chain A, domain 1"/>
    <property type="match status" value="1"/>
</dbReference>
<dbReference type="GO" id="GO:0004165">
    <property type="term" value="F:delta(3)-delta(2)-enoyl-CoA isomerase activity"/>
    <property type="evidence" value="ECO:0007669"/>
    <property type="project" value="UniProtKB-ARBA"/>
</dbReference>
<protein>
    <submittedName>
        <fullName evidence="5">Uncharacterized protein</fullName>
    </submittedName>
</protein>
<dbReference type="PANTHER" id="PTHR43684">
    <property type="match status" value="1"/>
</dbReference>
<comment type="subcellular location">
    <subcellularLocation>
        <location evidence="1">Peroxisome</location>
    </subcellularLocation>
</comment>
<dbReference type="CDD" id="cd06558">
    <property type="entry name" value="crotonase-like"/>
    <property type="match status" value="1"/>
</dbReference>
<proteinExistence type="predicted"/>
<keyword evidence="2" id="KW-0576">Peroxisome</keyword>
<dbReference type="WBParaSite" id="ACRNAN_scaffold6135.g8948.t1">
    <property type="protein sequence ID" value="ACRNAN_scaffold6135.g8948.t1"/>
    <property type="gene ID" value="ACRNAN_scaffold6135.g8948"/>
</dbReference>
<organism evidence="4 5">
    <name type="scientific">Acrobeloides nanus</name>
    <dbReference type="NCBI Taxonomy" id="290746"/>
    <lineage>
        <taxon>Eukaryota</taxon>
        <taxon>Metazoa</taxon>
        <taxon>Ecdysozoa</taxon>
        <taxon>Nematoda</taxon>
        <taxon>Chromadorea</taxon>
        <taxon>Rhabditida</taxon>
        <taxon>Tylenchina</taxon>
        <taxon>Cephalobomorpha</taxon>
        <taxon>Cephaloboidea</taxon>
        <taxon>Cephalobidae</taxon>
        <taxon>Acrobeloides</taxon>
    </lineage>
</organism>
<dbReference type="AlphaFoldDB" id="A0A914E707"/>
<evidence type="ECO:0000256" key="1">
    <source>
        <dbReference type="ARBA" id="ARBA00004275"/>
    </source>
</evidence>
<reference evidence="5" key="1">
    <citation type="submission" date="2022-11" db="UniProtKB">
        <authorList>
            <consortium name="WormBaseParasite"/>
        </authorList>
    </citation>
    <scope>IDENTIFICATION</scope>
</reference>
<evidence type="ECO:0000256" key="3">
    <source>
        <dbReference type="ARBA" id="ARBA00023235"/>
    </source>
</evidence>
<evidence type="ECO:0000313" key="5">
    <source>
        <dbReference type="WBParaSite" id="ACRNAN_scaffold6135.g8948.t1"/>
    </source>
</evidence>
<dbReference type="GO" id="GO:0005777">
    <property type="term" value="C:peroxisome"/>
    <property type="evidence" value="ECO:0007669"/>
    <property type="project" value="UniProtKB-SubCell"/>
</dbReference>
<keyword evidence="3" id="KW-0413">Isomerase</keyword>
<accession>A0A914E707</accession>
<dbReference type="InterPro" id="IPR029045">
    <property type="entry name" value="ClpP/crotonase-like_dom_sf"/>
</dbReference>
<dbReference type="SUPFAM" id="SSF52096">
    <property type="entry name" value="ClpP/crotonase"/>
    <property type="match status" value="1"/>
</dbReference>
<sequence>MSSEGIILEKRGKTYWIIFNRPKRRNAINGQLYDILAEGLRQANDDPDVMMTIFTGTGDFYSSGNDFSPEQMALIAENPDNGLKWKHFVHQLIAHKKPLIALVNGPAIGIACTTLAIFDLVIASDKAYFLCPFTEFGICPEGTSSLTFAQLMGHTKAAQMILFAEKLNAHDAFTAGFVAKVIPDHKFREETEKLIQKYTNLSASSMILSKSMMRRNQQKLLAETNEYEAETVKERVNSDETMELLLNRFAKSKM</sequence>
<evidence type="ECO:0000313" key="4">
    <source>
        <dbReference type="Proteomes" id="UP000887540"/>
    </source>
</evidence>
<dbReference type="Gene3D" id="1.10.12.10">
    <property type="entry name" value="Lyase 2-enoyl-coa Hydratase, Chain A, domain 2"/>
    <property type="match status" value="1"/>
</dbReference>
<dbReference type="PANTHER" id="PTHR43684:SF1">
    <property type="entry name" value="ENOYL-COA DELTA ISOMERASE 2"/>
    <property type="match status" value="1"/>
</dbReference>
<dbReference type="Pfam" id="PF00378">
    <property type="entry name" value="ECH_1"/>
    <property type="match status" value="1"/>
</dbReference>
<dbReference type="InterPro" id="IPR051053">
    <property type="entry name" value="ECH/Chromodomain_protein"/>
</dbReference>
<keyword evidence="4" id="KW-1185">Reference proteome</keyword>
<name>A0A914E707_9BILA</name>
<dbReference type="InterPro" id="IPR001753">
    <property type="entry name" value="Enoyl-CoA_hydra/iso"/>
</dbReference>
<dbReference type="InterPro" id="IPR014748">
    <property type="entry name" value="Enoyl-CoA_hydra_C"/>
</dbReference>
<evidence type="ECO:0000256" key="2">
    <source>
        <dbReference type="ARBA" id="ARBA00023140"/>
    </source>
</evidence>